<reference evidence="4 5" key="1">
    <citation type="submission" date="2022-05" db="EMBL/GenBank/DDBJ databases">
        <authorList>
            <consortium name="Genoscope - CEA"/>
            <person name="William W."/>
        </authorList>
    </citation>
    <scope>NUCLEOTIDE SEQUENCE [LARGE SCALE GENOMIC DNA]</scope>
</reference>
<evidence type="ECO:0000256" key="3">
    <source>
        <dbReference type="SAM" id="SignalP"/>
    </source>
</evidence>
<organism evidence="4 5">
    <name type="scientific">Porites evermanni</name>
    <dbReference type="NCBI Taxonomy" id="104178"/>
    <lineage>
        <taxon>Eukaryota</taxon>
        <taxon>Metazoa</taxon>
        <taxon>Cnidaria</taxon>
        <taxon>Anthozoa</taxon>
        <taxon>Hexacorallia</taxon>
        <taxon>Scleractinia</taxon>
        <taxon>Fungiina</taxon>
        <taxon>Poritidae</taxon>
        <taxon>Porites</taxon>
    </lineage>
</organism>
<feature type="transmembrane region" description="Helical" evidence="2">
    <location>
        <begin position="451"/>
        <end position="474"/>
    </location>
</feature>
<keyword evidence="3" id="KW-0732">Signal</keyword>
<evidence type="ECO:0000313" key="5">
    <source>
        <dbReference type="Proteomes" id="UP001159427"/>
    </source>
</evidence>
<dbReference type="CDD" id="cd21699">
    <property type="entry name" value="JMTM_APP_like"/>
    <property type="match status" value="1"/>
</dbReference>
<feature type="signal peptide" evidence="3">
    <location>
        <begin position="1"/>
        <end position="19"/>
    </location>
</feature>
<feature type="region of interest" description="Disordered" evidence="1">
    <location>
        <begin position="316"/>
        <end position="335"/>
    </location>
</feature>
<comment type="caution">
    <text evidence="4">The sequence shown here is derived from an EMBL/GenBank/DDBJ whole genome shotgun (WGS) entry which is preliminary data.</text>
</comment>
<gene>
    <name evidence="4" type="ORF">PEVE_00040050</name>
</gene>
<dbReference type="Proteomes" id="UP001159427">
    <property type="component" value="Unassembled WGS sequence"/>
</dbReference>
<keyword evidence="5" id="KW-1185">Reference proteome</keyword>
<proteinExistence type="predicted"/>
<keyword evidence="2" id="KW-0472">Membrane</keyword>
<feature type="region of interest" description="Disordered" evidence="1">
    <location>
        <begin position="481"/>
        <end position="521"/>
    </location>
</feature>
<feature type="region of interest" description="Disordered" evidence="1">
    <location>
        <begin position="622"/>
        <end position="641"/>
    </location>
</feature>
<dbReference type="EMBL" id="CALNXI010000720">
    <property type="protein sequence ID" value="CAH3040038.1"/>
    <property type="molecule type" value="Genomic_DNA"/>
</dbReference>
<protein>
    <submittedName>
        <fullName evidence="4">Uncharacterized protein</fullName>
    </submittedName>
</protein>
<feature type="chain" id="PRO_5046412427" evidence="3">
    <location>
        <begin position="20"/>
        <end position="936"/>
    </location>
</feature>
<sequence length="936" mass="102815">MFWVWAIVMFKFCIDSTRSQTLDITRLNSSLDTFNVPPSICSNPSTACSSYNAVGSTCSCSCAANRSTFTFFNNQWQCLTNAAARKHFQTGCDGATTFSGENRDGRLPTLAIGQRREISLEYWLWQAWTCSLYLPSSWFMGCDGSKYLFRNQVYNASARLFSITRSSPTAPYILQVNSGVQDSHLLKGKVINLVMGCAATWLGNTIVNLRNCLVFKLEGTETCRVNKPSNSTNPSSYVASLSMPRMETQTPIISSSASMATPLTVLGTTLASYSSVTSLTTSHATSVIPTTSPITSNWSSTSTIVTALHTSSTAFKSSPETSSTPLGISTSEITPRASPSSMRAIVTSVKASHAWPTVSISSLQSSTVTPIVSSILPTTSMALPLTSMVSATTVSTLAIPLDASSKVTIVPKVIEVSPTTRPIEPGVNPSSFEPIIPPNVSSGRRSNRNRLVIGLLVGIMAAVILTVIVIALLIQKRRNSRGTYRPRSVSEETKISVLMSPRTNSVQDTGEDGSDPNTLKRSPMYVPNYRIPLWQDEQDNTCVYAVLHFPEGVDGRVRTGEEPIYNVLEEPATNSEEGIKNGQLIETDEDVFHVIDDKTGGDSGPGAYDNHIYAEVVRKPKRRTAIKSKRPGNYSEHSRDTLRKALEPYMRSAEESDQDDTPDTENAIYFTLEKCFSDSFKAANNDSADDKTSAGKTLKGPDQYKAVCTEALVFCTKRSGSRRSINNNIEARFTIEQVFDDLEARYLQGTGVTEKASSRKAETTSELEMDNLKKARSDSKKVNESVYNFLEEVCRQGLPTFQSASSQEGPVYFTLKRLKSNHSKATRMRPKWAAETGSNALEERFLKRAEGCDLNDSTSAEKPVFFTLESCCSDSLTRDKSDTMHANEPVSQGLEERYLKRAEGPGQSFTSRRNDLNNLERIYADSFKIPNSESHC</sequence>
<evidence type="ECO:0000256" key="1">
    <source>
        <dbReference type="SAM" id="MobiDB-lite"/>
    </source>
</evidence>
<evidence type="ECO:0000313" key="4">
    <source>
        <dbReference type="EMBL" id="CAH3040038.1"/>
    </source>
</evidence>
<name>A0ABN8N067_9CNID</name>
<accession>A0ABN8N067</accession>
<evidence type="ECO:0000256" key="2">
    <source>
        <dbReference type="SAM" id="Phobius"/>
    </source>
</evidence>
<keyword evidence="2" id="KW-1133">Transmembrane helix</keyword>
<keyword evidence="2" id="KW-0812">Transmembrane</keyword>